<dbReference type="InterPro" id="IPR018114">
    <property type="entry name" value="TRYPSIN_HIS"/>
</dbReference>
<dbReference type="InterPro" id="IPR005034">
    <property type="entry name" value="Dicer_dimerisation"/>
</dbReference>
<evidence type="ECO:0000259" key="21">
    <source>
        <dbReference type="PROSITE" id="PS50142"/>
    </source>
</evidence>
<evidence type="ECO:0000256" key="19">
    <source>
        <dbReference type="SAM" id="MobiDB-lite"/>
    </source>
</evidence>
<evidence type="ECO:0000313" key="28">
    <source>
        <dbReference type="Proteomes" id="UP000677054"/>
    </source>
</evidence>
<dbReference type="OrthoDB" id="416741at2759"/>
<evidence type="ECO:0000256" key="7">
    <source>
        <dbReference type="ARBA" id="ARBA00022759"/>
    </source>
</evidence>
<keyword evidence="9" id="KW-0347">Helicase</keyword>
<dbReference type="GO" id="GO:0005634">
    <property type="term" value="C:nucleus"/>
    <property type="evidence" value="ECO:0007669"/>
    <property type="project" value="TreeGrafter"/>
</dbReference>
<dbReference type="InterPro" id="IPR000999">
    <property type="entry name" value="RNase_III_dom"/>
</dbReference>
<dbReference type="Pfam" id="PF00089">
    <property type="entry name" value="Trypsin"/>
    <property type="match status" value="2"/>
</dbReference>
<organism evidence="27">
    <name type="scientific">Darwinula stevensoni</name>
    <dbReference type="NCBI Taxonomy" id="69355"/>
    <lineage>
        <taxon>Eukaryota</taxon>
        <taxon>Metazoa</taxon>
        <taxon>Ecdysozoa</taxon>
        <taxon>Arthropoda</taxon>
        <taxon>Crustacea</taxon>
        <taxon>Oligostraca</taxon>
        <taxon>Ostracoda</taxon>
        <taxon>Podocopa</taxon>
        <taxon>Podocopida</taxon>
        <taxon>Darwinulocopina</taxon>
        <taxon>Darwinuloidea</taxon>
        <taxon>Darwinulidae</taxon>
        <taxon>Darwinula</taxon>
    </lineage>
</organism>
<protein>
    <submittedName>
        <fullName evidence="27">Uncharacterized protein</fullName>
    </submittedName>
</protein>
<keyword evidence="14" id="KW-0943">RNA-mediated gene silencing</keyword>
<dbReference type="SMART" id="SM00020">
    <property type="entry name" value="Tryp_SPc"/>
    <property type="match status" value="1"/>
</dbReference>
<dbReference type="InterPro" id="IPR001650">
    <property type="entry name" value="Helicase_C-like"/>
</dbReference>
<dbReference type="InterPro" id="IPR001314">
    <property type="entry name" value="Peptidase_S1A"/>
</dbReference>
<keyword evidence="13" id="KW-1015">Disulfide bond</keyword>
<comment type="cofactor">
    <cofactor evidence="1">
        <name>Mn(2+)</name>
        <dbReference type="ChEBI" id="CHEBI:29035"/>
    </cofactor>
</comment>
<evidence type="ECO:0000256" key="14">
    <source>
        <dbReference type="ARBA" id="ARBA00023158"/>
    </source>
</evidence>
<evidence type="ECO:0000256" key="13">
    <source>
        <dbReference type="ARBA" id="ARBA00023157"/>
    </source>
</evidence>
<evidence type="ECO:0000256" key="11">
    <source>
        <dbReference type="ARBA" id="ARBA00022842"/>
    </source>
</evidence>
<evidence type="ECO:0000259" key="20">
    <source>
        <dbReference type="PROSITE" id="PS50137"/>
    </source>
</evidence>
<dbReference type="InterPro" id="IPR033116">
    <property type="entry name" value="TRYPSIN_SER"/>
</dbReference>
<keyword evidence="18" id="KW-0645">Protease</keyword>
<dbReference type="PROSITE" id="PS50240">
    <property type="entry name" value="TRYPSIN_DOM"/>
    <property type="match status" value="1"/>
</dbReference>
<dbReference type="InterPro" id="IPR036085">
    <property type="entry name" value="PAZ_dom_sf"/>
</dbReference>
<dbReference type="SMART" id="SM00949">
    <property type="entry name" value="PAZ"/>
    <property type="match status" value="1"/>
</dbReference>
<dbReference type="Pfam" id="PF02170">
    <property type="entry name" value="PAZ"/>
    <property type="match status" value="1"/>
</dbReference>
<dbReference type="EMBL" id="LR899549">
    <property type="protein sequence ID" value="CAD7240426.1"/>
    <property type="molecule type" value="Genomic_DNA"/>
</dbReference>
<dbReference type="FunFam" id="1.10.1520.10:FF:000004">
    <property type="entry name" value="Endoribonuclease dicer-like 1"/>
    <property type="match status" value="1"/>
</dbReference>
<gene>
    <name evidence="27" type="ORF">DSTB1V02_LOCUS450</name>
</gene>
<evidence type="ECO:0000256" key="15">
    <source>
        <dbReference type="ARBA" id="ARBA00023211"/>
    </source>
</evidence>
<evidence type="ECO:0000256" key="8">
    <source>
        <dbReference type="ARBA" id="ARBA00022801"/>
    </source>
</evidence>
<evidence type="ECO:0000256" key="17">
    <source>
        <dbReference type="PROSITE-ProRule" id="PRU00657"/>
    </source>
</evidence>
<dbReference type="Pfam" id="PF00271">
    <property type="entry name" value="Helicase_C"/>
    <property type="match status" value="1"/>
</dbReference>
<dbReference type="Gene3D" id="2.170.260.10">
    <property type="entry name" value="paz domain"/>
    <property type="match status" value="1"/>
</dbReference>
<reference evidence="27" key="1">
    <citation type="submission" date="2020-11" db="EMBL/GenBank/DDBJ databases">
        <authorList>
            <person name="Tran Van P."/>
        </authorList>
    </citation>
    <scope>NUCLEOTIDE SEQUENCE</scope>
</reference>
<feature type="domain" description="PAZ" evidence="23">
    <location>
        <begin position="1329"/>
        <end position="1465"/>
    </location>
</feature>
<dbReference type="SUPFAM" id="SSF69065">
    <property type="entry name" value="RNase III domain-like"/>
    <property type="match status" value="2"/>
</dbReference>
<keyword evidence="5" id="KW-0677">Repeat</keyword>
<evidence type="ECO:0000256" key="4">
    <source>
        <dbReference type="ARBA" id="ARBA00022723"/>
    </source>
</evidence>
<dbReference type="GO" id="GO:0004386">
    <property type="term" value="F:helicase activity"/>
    <property type="evidence" value="ECO:0007669"/>
    <property type="project" value="UniProtKB-KW"/>
</dbReference>
<dbReference type="SMART" id="SM00358">
    <property type="entry name" value="DSRM"/>
    <property type="match status" value="1"/>
</dbReference>
<keyword evidence="3" id="KW-0540">Nuclease</keyword>
<feature type="domain" description="RNase III" evidence="21">
    <location>
        <begin position="1762"/>
        <end position="1918"/>
    </location>
</feature>
<evidence type="ECO:0000259" key="24">
    <source>
        <dbReference type="PROSITE" id="PS51192"/>
    </source>
</evidence>
<dbReference type="PROSITE" id="PS00135">
    <property type="entry name" value="TRYPSIN_SER"/>
    <property type="match status" value="1"/>
</dbReference>
<dbReference type="Gene3D" id="3.40.50.300">
    <property type="entry name" value="P-loop containing nucleotide triphosphate hydrolases"/>
    <property type="match status" value="2"/>
</dbReference>
<dbReference type="Gene3D" id="3.30.160.20">
    <property type="match status" value="1"/>
</dbReference>
<feature type="domain" description="Helicase ATP-binding" evidence="24">
    <location>
        <begin position="462"/>
        <end position="641"/>
    </location>
</feature>
<dbReference type="PROSITE" id="PS50137">
    <property type="entry name" value="DS_RBD"/>
    <property type="match status" value="1"/>
</dbReference>
<dbReference type="GO" id="GO:0003723">
    <property type="term" value="F:RNA binding"/>
    <property type="evidence" value="ECO:0007669"/>
    <property type="project" value="UniProtKB-UniRule"/>
</dbReference>
<evidence type="ECO:0000259" key="26">
    <source>
        <dbReference type="PROSITE" id="PS51327"/>
    </source>
</evidence>
<evidence type="ECO:0000256" key="9">
    <source>
        <dbReference type="ARBA" id="ARBA00022806"/>
    </source>
</evidence>
<feature type="compositionally biased region" description="Acidic residues" evidence="19">
    <location>
        <begin position="1161"/>
        <end position="1170"/>
    </location>
</feature>
<dbReference type="InterPro" id="IPR048512">
    <property type="entry name" value="Dicer_platform"/>
</dbReference>
<evidence type="ECO:0000259" key="25">
    <source>
        <dbReference type="PROSITE" id="PS51194"/>
    </source>
</evidence>
<proteinExistence type="inferred from homology"/>
<dbReference type="InterPro" id="IPR014001">
    <property type="entry name" value="Helicase_ATP-bd"/>
</dbReference>
<dbReference type="PROSITE" id="PS51327">
    <property type="entry name" value="DICER_DSRBF"/>
    <property type="match status" value="1"/>
</dbReference>
<evidence type="ECO:0000256" key="1">
    <source>
        <dbReference type="ARBA" id="ARBA00001936"/>
    </source>
</evidence>
<dbReference type="InterPro" id="IPR038248">
    <property type="entry name" value="Dicer_dimer_sf"/>
</dbReference>
<dbReference type="GO" id="GO:0004530">
    <property type="term" value="F:deoxyribonuclease I activity"/>
    <property type="evidence" value="ECO:0007669"/>
    <property type="project" value="TreeGrafter"/>
</dbReference>
<dbReference type="Gene3D" id="2.40.10.10">
    <property type="entry name" value="Trypsin-like serine proteases"/>
    <property type="match status" value="2"/>
</dbReference>
<evidence type="ECO:0000259" key="23">
    <source>
        <dbReference type="PROSITE" id="PS50821"/>
    </source>
</evidence>
<dbReference type="InterPro" id="IPR044441">
    <property type="entry name" value="DICER_DSRM"/>
</dbReference>
<dbReference type="PRINTS" id="PR00722">
    <property type="entry name" value="CHYMOTRYPSIN"/>
</dbReference>
<feature type="region of interest" description="Disordered" evidence="19">
    <location>
        <begin position="260"/>
        <end position="285"/>
    </location>
</feature>
<evidence type="ECO:0000256" key="5">
    <source>
        <dbReference type="ARBA" id="ARBA00022737"/>
    </source>
</evidence>
<feature type="domain" description="RNase III" evidence="21">
    <location>
        <begin position="1520"/>
        <end position="1720"/>
    </location>
</feature>
<dbReference type="InterPro" id="IPR043504">
    <property type="entry name" value="Peptidase_S1_PA_chymotrypsin"/>
</dbReference>
<evidence type="ECO:0000256" key="18">
    <source>
        <dbReference type="RuleBase" id="RU363034"/>
    </source>
</evidence>
<accession>A0A7R8WYA0</accession>
<dbReference type="GO" id="GO:0004252">
    <property type="term" value="F:serine-type endopeptidase activity"/>
    <property type="evidence" value="ECO:0007669"/>
    <property type="project" value="InterPro"/>
</dbReference>
<evidence type="ECO:0000256" key="6">
    <source>
        <dbReference type="ARBA" id="ARBA00022741"/>
    </source>
</evidence>
<comment type="similarity">
    <text evidence="16 17">Belongs to the helicase family. Dicer subfamily.</text>
</comment>
<dbReference type="PANTHER" id="PTHR14950">
    <property type="entry name" value="DICER-RELATED"/>
    <property type="match status" value="1"/>
</dbReference>
<evidence type="ECO:0000259" key="22">
    <source>
        <dbReference type="PROSITE" id="PS50240"/>
    </source>
</evidence>
<comment type="cofactor">
    <cofactor evidence="2">
        <name>Mg(2+)</name>
        <dbReference type="ChEBI" id="CHEBI:18420"/>
    </cofactor>
</comment>
<dbReference type="GO" id="GO:0004525">
    <property type="term" value="F:ribonuclease III activity"/>
    <property type="evidence" value="ECO:0007669"/>
    <property type="project" value="InterPro"/>
</dbReference>
<feature type="domain" description="Helicase C-terminal" evidence="25">
    <location>
        <begin position="813"/>
        <end position="998"/>
    </location>
</feature>
<dbReference type="GO" id="GO:0003677">
    <property type="term" value="F:DNA binding"/>
    <property type="evidence" value="ECO:0007669"/>
    <property type="project" value="InterPro"/>
</dbReference>
<dbReference type="FunFam" id="3.40.50.300:FF:000628">
    <property type="entry name" value="Endoribonuclease Dicer"/>
    <property type="match status" value="1"/>
</dbReference>
<dbReference type="Pfam" id="PF00636">
    <property type="entry name" value="Ribonuclease_3"/>
    <property type="match status" value="2"/>
</dbReference>
<dbReference type="Pfam" id="PF20931">
    <property type="entry name" value="Dicer_platform"/>
    <property type="match status" value="1"/>
</dbReference>
<dbReference type="InterPro" id="IPR006935">
    <property type="entry name" value="Helicase/UvrB_N"/>
</dbReference>
<evidence type="ECO:0000256" key="10">
    <source>
        <dbReference type="ARBA" id="ARBA00022840"/>
    </source>
</evidence>
<dbReference type="PANTHER" id="PTHR14950:SF37">
    <property type="entry name" value="ENDORIBONUCLEASE DICER"/>
    <property type="match status" value="1"/>
</dbReference>
<dbReference type="GO" id="GO:0005737">
    <property type="term" value="C:cytoplasm"/>
    <property type="evidence" value="ECO:0007669"/>
    <property type="project" value="TreeGrafter"/>
</dbReference>
<dbReference type="GO" id="GO:0031054">
    <property type="term" value="P:pre-miRNA processing"/>
    <property type="evidence" value="ECO:0007669"/>
    <property type="project" value="InterPro"/>
</dbReference>
<sequence>MGKREYTAVGSRLARLEPELPLPASVPDESIVDRSHSILRGPSKVEEPAVPRRPLLQWVQGRHCPPRPPWLDVAAADRESPLTVPPAVRVAGRDFSHPTRKSGSPVLFTRDVGSGAFCPFSQVAEPGNGTGNVKRCNCSCGIGEIGKYGKIVNGRETERGEFPWHVRILGERFQCGGAVINSRYVLTAAHCVAAESPDSLWVVAREHDRDDPDDRATLKLRPDEIEIHSEYVMKTYENDIALLRLDQTLPFNGTEKTVPICLPEPSDPATDGRAHKSPMQPCRLGTDRRDETRFFPLLPLEKDYANEIGVVTGWGWTRWQGSESNVLLRVEVPIMSNDDCKTKTRYEAEEIFDSMLCAGYMEGGKDSCKGDSGGPLHHTAPSGRQFLIGIVSWGVGCAQRDFPGVYTRVTKYLKWIEENTPEGCYCEREAQSGANSFRASNLHLVLLAFWLFSSASRSLEELFERALNENIIVFLGTGTGKTYIALMLTKRIAEQEHILRPDGKRVIFVANSRVLVQQQAEYFRTHLPQNFEVNFYLGSPAIDMWKGDKWQKEFKKHHVMVFSAQVFANVLNHAYFKMNQVCLLVMDECHRTVERHPYAEIMRHLNMYEKSEWPRILGLTASVLNSKEKPHSVIKKMRKLEAIMAARVATPMDMENAAGFGTKTNEVIVSCFDMGNLEEIGINAIKETGEALLRKLTEIKKKITTSARDMPDIYHMIDEQGRNPAKEPMAIIREFLRTLEESGVWFAWKATEVIIAIIGERSNPQEVARMYDVVVKYLKKVRQVLGNILLQTGQDELNQCLKLSSGKLKRVVELLKLYSPLSDTEIATPRASLDANNLRGIIFVQRRFTARMVYEFLLHMKRNDPDLDYLEPQYIVGNNDTFLMSETVMNEEQAKAEEVMKRFRCGEVNLMVATSVLEEGLDVPQCNLVVRYDPPMDFRAYVQSRGRARSKVNAHYILLTEHSKLKDFTDAVRLYHEVEAFLQDLVEQDLDDPEEDMASEALEPFRPFGNVTPQVTCVSAVSLIHQYCQVLPSDSFTQLAPTWLLLAFRKHGEEYHPITRQELLEALKLETQIHRYQDDDTVFMDTAVDYALLGKATPPDIFYSYKLFLPMNSPVREVIQGDIFKKRKIAKAHCALKACKRLYETGELDREHIRPIKVTFDESEDEDEQEGEGKKGKRGTKSHKKYYEKKTCEALQDCIPEVGQESHLYRFCFLLKDKLDLGPSHKIRDPSQCPFSCGMLTSKPLHQVNPFLLYTKNGEEEVILEDLGKVILSGEEHRDALAFHRFLFEDVIECGKFPAQFSPQSSWGPICTVIENGRVAWGIIYSALKTMDVAHKFIPQSMGVTSKETELEDAVLVSTYTPYQRRYFVNRVCHELNPSSTFPKEEFNTYSSYYKIKYDCLIQDQTQALLEAEPATRTVFLLNQRFLDDMEEIPDLSKSAKKKQKNARRLEDNVHLVGELMAIHPLSAGLYMQVLALPSILHRIDGIGRASLIASVISCNASVHSLPMGHASARKVWPMVIDLPKKFDFELPYLDAEIVLEAITSAKAHEKFSLERLEMLGDSALKFLATISVYNEQCPEGLLTKKRMKLVSNKTLCKCADEVRFGSTQLPELLSYEQLSPRATWLPPLYDTPKNLEEGLIKSDKEASDFKASIIQGLDIEGKGENEIAQMFISAVENVGGAGDASSKDTFHLMRHHQIGDKAIADSIEALIGAYLLRGGLSGAAQVLKFFGLTVENPETLLNEDPLLDKNWKLLPLLLDDVCGIQKFLGYKFMNPHYLLQALTHPSCTRNRATRCYQRLEFLGDCIVDFLITAWLYDLDEQLDPGQLTDLRSALVSNCTLGTIVAKNKFHTQLLHHSPALHRAIESFIRAQEDNKWELDQWSLIGEEDTGEVKDIKVPKVLGDVFESLVGAIFLDSGLSLQKVWYCIYPLMKDKIESYVKDTPKHPIRKLHEMLAPAQPQFEIKIVEVALKANGATYKGKGKSKKRAEMVAAKKALQHLMIRRKILTNRPINPCMRF</sequence>
<dbReference type="SUPFAM" id="SSF52540">
    <property type="entry name" value="P-loop containing nucleoside triphosphate hydrolases"/>
    <property type="match status" value="1"/>
</dbReference>
<feature type="region of interest" description="Disordered" evidence="19">
    <location>
        <begin position="1159"/>
        <end position="1180"/>
    </location>
</feature>
<feature type="domain" description="DRBM" evidence="20">
    <location>
        <begin position="1969"/>
        <end position="2002"/>
    </location>
</feature>
<dbReference type="GO" id="GO:0046872">
    <property type="term" value="F:metal ion binding"/>
    <property type="evidence" value="ECO:0007669"/>
    <property type="project" value="UniProtKB-KW"/>
</dbReference>
<dbReference type="CDD" id="cd00593">
    <property type="entry name" value="RIBOc"/>
    <property type="match status" value="2"/>
</dbReference>
<dbReference type="InterPro" id="IPR027417">
    <property type="entry name" value="P-loop_NTPase"/>
</dbReference>
<dbReference type="CDD" id="cd00190">
    <property type="entry name" value="Tryp_SPc"/>
    <property type="match status" value="1"/>
</dbReference>
<dbReference type="InterPro" id="IPR001254">
    <property type="entry name" value="Trypsin_dom"/>
</dbReference>
<dbReference type="Gene3D" id="1.10.1520.10">
    <property type="entry name" value="Ribonuclease III domain"/>
    <property type="match status" value="2"/>
</dbReference>
<dbReference type="SMART" id="SM00490">
    <property type="entry name" value="HELICc"/>
    <property type="match status" value="1"/>
</dbReference>
<evidence type="ECO:0000256" key="16">
    <source>
        <dbReference type="ARBA" id="ARBA00035116"/>
    </source>
</evidence>
<feature type="domain" description="Dicer dsRNA-binding fold" evidence="26">
    <location>
        <begin position="1020"/>
        <end position="1162"/>
    </location>
</feature>
<dbReference type="GO" id="GO:0030422">
    <property type="term" value="P:siRNA processing"/>
    <property type="evidence" value="ECO:0007669"/>
    <property type="project" value="InterPro"/>
</dbReference>
<dbReference type="SUPFAM" id="SSF101690">
    <property type="entry name" value="PAZ domain"/>
    <property type="match status" value="1"/>
</dbReference>
<dbReference type="SMART" id="SM00487">
    <property type="entry name" value="DEXDc"/>
    <property type="match status" value="1"/>
</dbReference>
<dbReference type="Pfam" id="PF03368">
    <property type="entry name" value="Dicer_dimer"/>
    <property type="match status" value="1"/>
</dbReference>
<name>A0A7R8WYA0_9CRUS</name>
<dbReference type="GO" id="GO:0006508">
    <property type="term" value="P:proteolysis"/>
    <property type="evidence" value="ECO:0007669"/>
    <property type="project" value="UniProtKB-KW"/>
</dbReference>
<dbReference type="PROSITE" id="PS50821">
    <property type="entry name" value="PAZ"/>
    <property type="match status" value="1"/>
</dbReference>
<keyword evidence="28" id="KW-1185">Reference proteome</keyword>
<feature type="domain" description="Peptidase S1" evidence="22">
    <location>
        <begin position="151"/>
        <end position="421"/>
    </location>
</feature>
<dbReference type="GO" id="GO:0006309">
    <property type="term" value="P:apoptotic DNA fragmentation"/>
    <property type="evidence" value="ECO:0007669"/>
    <property type="project" value="TreeGrafter"/>
</dbReference>
<keyword evidence="8 18" id="KW-0378">Hydrolase</keyword>
<dbReference type="PROSITE" id="PS51194">
    <property type="entry name" value="HELICASE_CTER"/>
    <property type="match status" value="1"/>
</dbReference>
<dbReference type="Pfam" id="PF04851">
    <property type="entry name" value="ResIII"/>
    <property type="match status" value="1"/>
</dbReference>
<dbReference type="Gene3D" id="3.30.160.380">
    <property type="entry name" value="Dicer dimerisation domain"/>
    <property type="match status" value="1"/>
</dbReference>
<keyword evidence="12 17" id="KW-0694">RNA-binding</keyword>
<keyword evidence="18" id="KW-0720">Serine protease</keyword>
<dbReference type="InterPro" id="IPR003100">
    <property type="entry name" value="PAZ_dom"/>
</dbReference>
<evidence type="ECO:0000256" key="12">
    <source>
        <dbReference type="ARBA" id="ARBA00022884"/>
    </source>
</evidence>
<keyword evidence="10" id="KW-0067">ATP-binding</keyword>
<keyword evidence="11" id="KW-0460">Magnesium</keyword>
<evidence type="ECO:0000256" key="3">
    <source>
        <dbReference type="ARBA" id="ARBA00022722"/>
    </source>
</evidence>
<dbReference type="PROSITE" id="PS50142">
    <property type="entry name" value="RNASE_3_2"/>
    <property type="match status" value="2"/>
</dbReference>
<dbReference type="Proteomes" id="UP000677054">
    <property type="component" value="Unassembled WGS sequence"/>
</dbReference>
<keyword evidence="6" id="KW-0547">Nucleotide-binding</keyword>
<dbReference type="InterPro" id="IPR014720">
    <property type="entry name" value="dsRBD_dom"/>
</dbReference>
<dbReference type="Pfam" id="PF20932">
    <property type="entry name" value="Dicer_dsRBD"/>
    <property type="match status" value="1"/>
</dbReference>
<dbReference type="SMART" id="SM00535">
    <property type="entry name" value="RIBOc"/>
    <property type="match status" value="2"/>
</dbReference>
<dbReference type="PROSITE" id="PS00134">
    <property type="entry name" value="TRYPSIN_HIS"/>
    <property type="match status" value="1"/>
</dbReference>
<keyword evidence="15" id="KW-0464">Manganese</keyword>
<dbReference type="PROSITE" id="PS51192">
    <property type="entry name" value="HELICASE_ATP_BIND_1"/>
    <property type="match status" value="1"/>
</dbReference>
<evidence type="ECO:0000313" key="27">
    <source>
        <dbReference type="EMBL" id="CAD7240426.1"/>
    </source>
</evidence>
<dbReference type="InterPro" id="IPR009003">
    <property type="entry name" value="Peptidase_S1_PA"/>
</dbReference>
<keyword evidence="7" id="KW-0255">Endonuclease</keyword>
<keyword evidence="4" id="KW-0479">Metal-binding</keyword>
<dbReference type="InterPro" id="IPR036389">
    <property type="entry name" value="RNase_III_sf"/>
</dbReference>
<dbReference type="SUPFAM" id="SSF54768">
    <property type="entry name" value="dsRNA-binding domain-like"/>
    <property type="match status" value="1"/>
</dbReference>
<dbReference type="CDD" id="cd18034">
    <property type="entry name" value="DEXHc_dicer"/>
    <property type="match status" value="1"/>
</dbReference>
<dbReference type="SUPFAM" id="SSF50494">
    <property type="entry name" value="Trypsin-like serine proteases"/>
    <property type="match status" value="1"/>
</dbReference>
<dbReference type="GO" id="GO:0005524">
    <property type="term" value="F:ATP binding"/>
    <property type="evidence" value="ECO:0007669"/>
    <property type="project" value="UniProtKB-KW"/>
</dbReference>
<dbReference type="EMBL" id="CAJPEV010000032">
    <property type="protein sequence ID" value="CAG0879138.1"/>
    <property type="molecule type" value="Genomic_DNA"/>
</dbReference>
<evidence type="ECO:0000256" key="2">
    <source>
        <dbReference type="ARBA" id="ARBA00001946"/>
    </source>
</evidence>